<dbReference type="Gene3D" id="3.30.70.260">
    <property type="match status" value="1"/>
</dbReference>
<accession>A0A9W7AH02</accession>
<reference evidence="3" key="1">
    <citation type="journal article" date="2023" name="Commun. Biol.">
        <title>Genome analysis of Parmales, the sister group of diatoms, reveals the evolutionary specialization of diatoms from phago-mixotrophs to photoautotrophs.</title>
        <authorList>
            <person name="Ban H."/>
            <person name="Sato S."/>
            <person name="Yoshikawa S."/>
            <person name="Yamada K."/>
            <person name="Nakamura Y."/>
            <person name="Ichinomiya M."/>
            <person name="Sato N."/>
            <person name="Blanc-Mathieu R."/>
            <person name="Endo H."/>
            <person name="Kuwata A."/>
            <person name="Ogata H."/>
        </authorList>
    </citation>
    <scope>NUCLEOTIDE SEQUENCE [LARGE SCALE GENOMIC DNA]</scope>
    <source>
        <strain evidence="3">NIES 3700</strain>
    </source>
</reference>
<keyword evidence="1" id="KW-0732">Signal</keyword>
<name>A0A9W7AH02_9STRA</name>
<feature type="signal peptide" evidence="1">
    <location>
        <begin position="1"/>
        <end position="19"/>
    </location>
</feature>
<proteinExistence type="predicted"/>
<protein>
    <submittedName>
        <fullName evidence="2">Uncharacterized protein</fullName>
    </submittedName>
</protein>
<dbReference type="EMBL" id="BRXW01000622">
    <property type="protein sequence ID" value="GMH70556.1"/>
    <property type="molecule type" value="Genomic_DNA"/>
</dbReference>
<dbReference type="OrthoDB" id="191999at2759"/>
<dbReference type="Proteomes" id="UP001165122">
    <property type="component" value="Unassembled WGS sequence"/>
</dbReference>
<evidence type="ECO:0000313" key="2">
    <source>
        <dbReference type="EMBL" id="GMH70556.1"/>
    </source>
</evidence>
<evidence type="ECO:0000256" key="1">
    <source>
        <dbReference type="SAM" id="SignalP"/>
    </source>
</evidence>
<feature type="chain" id="PRO_5040977390" evidence="1">
    <location>
        <begin position="20"/>
        <end position="202"/>
    </location>
</feature>
<organism evidence="2 3">
    <name type="scientific">Triparma laevis f. longispina</name>
    <dbReference type="NCBI Taxonomy" id="1714387"/>
    <lineage>
        <taxon>Eukaryota</taxon>
        <taxon>Sar</taxon>
        <taxon>Stramenopiles</taxon>
        <taxon>Ochrophyta</taxon>
        <taxon>Bolidophyceae</taxon>
        <taxon>Parmales</taxon>
        <taxon>Triparmaceae</taxon>
        <taxon>Triparma</taxon>
    </lineage>
</organism>
<gene>
    <name evidence="2" type="ORF">TrLO_g7612</name>
</gene>
<keyword evidence="3" id="KW-1185">Reference proteome</keyword>
<comment type="caution">
    <text evidence="2">The sequence shown here is derived from an EMBL/GenBank/DDBJ whole genome shotgun (WGS) entry which is preliminary data.</text>
</comment>
<sequence length="202" mass="22769">MNSAIAILCILLLVQYASAAKIIRKGSKDWSAVDWNKLEEDWSDGDDPELLKNEDEALQAEMEKKKAELEEEGAPNMRRLARMDPQQAKQAVANADAGNQGGPTMMFVDLKSNMGQSGVNTDGSDRTWFEEDLNFISQQWKDLLKTAGFDATLYNIEGDRLLVSVQKGWHGMDIRNFFLTRPEVTMLTWNGVETMAQDYVEV</sequence>
<dbReference type="AlphaFoldDB" id="A0A9W7AH02"/>
<evidence type="ECO:0000313" key="3">
    <source>
        <dbReference type="Proteomes" id="UP001165122"/>
    </source>
</evidence>